<name>A0A8S7CVS4_ECOLX</name>
<comment type="caution">
    <text evidence="3">The sequence shown here is derived from an EMBL/GenBank/DDBJ whole genome shotgun (WGS) entry which is preliminary data.</text>
</comment>
<organism evidence="3 4">
    <name type="scientific">Escherichia coli</name>
    <dbReference type="NCBI Taxonomy" id="562"/>
    <lineage>
        <taxon>Bacteria</taxon>
        <taxon>Pseudomonadati</taxon>
        <taxon>Pseudomonadota</taxon>
        <taxon>Gammaproteobacteria</taxon>
        <taxon>Enterobacterales</taxon>
        <taxon>Enterobacteriaceae</taxon>
        <taxon>Escherichia</taxon>
    </lineage>
</organism>
<dbReference type="SMART" id="SM00858">
    <property type="entry name" value="SAF"/>
    <property type="match status" value="1"/>
</dbReference>
<evidence type="ECO:0000259" key="2">
    <source>
        <dbReference type="SMART" id="SM00858"/>
    </source>
</evidence>
<dbReference type="Proteomes" id="UP000519859">
    <property type="component" value="Unassembled WGS sequence"/>
</dbReference>
<dbReference type="AlphaFoldDB" id="A0A8S7CVS4"/>
<dbReference type="InterPro" id="IPR052172">
    <property type="entry name" value="UxaA_altronate/galactarate_dh"/>
</dbReference>
<proteinExistence type="predicted"/>
<dbReference type="InterPro" id="IPR013974">
    <property type="entry name" value="SAF"/>
</dbReference>
<dbReference type="GO" id="GO:0019698">
    <property type="term" value="P:D-galacturonate catabolic process"/>
    <property type="evidence" value="ECO:0007669"/>
    <property type="project" value="TreeGrafter"/>
</dbReference>
<dbReference type="CDD" id="cd11613">
    <property type="entry name" value="SAF_AH_GD"/>
    <property type="match status" value="1"/>
</dbReference>
<dbReference type="GO" id="GO:0016829">
    <property type="term" value="F:lyase activity"/>
    <property type="evidence" value="ECO:0007669"/>
    <property type="project" value="UniProtKB-KW"/>
</dbReference>
<dbReference type="Pfam" id="PF08666">
    <property type="entry name" value="SAF"/>
    <property type="match status" value="1"/>
</dbReference>
<dbReference type="PANTHER" id="PTHR30536:SF5">
    <property type="entry name" value="ALTRONATE DEHYDRATASE"/>
    <property type="match status" value="1"/>
</dbReference>
<dbReference type="PANTHER" id="PTHR30536">
    <property type="entry name" value="ALTRONATE/GALACTARATE DEHYDRATASE"/>
    <property type="match status" value="1"/>
</dbReference>
<feature type="domain" description="SAF" evidence="2">
    <location>
        <begin position="12"/>
        <end position="83"/>
    </location>
</feature>
<keyword evidence="1" id="KW-0456">Lyase</keyword>
<dbReference type="RefSeq" id="WP_053883796.1">
    <property type="nucleotide sequence ID" value="NZ_CP043542.1"/>
</dbReference>
<dbReference type="Gene3D" id="2.30.130.110">
    <property type="match status" value="1"/>
</dbReference>
<evidence type="ECO:0000313" key="4">
    <source>
        <dbReference type="Proteomes" id="UP000519859"/>
    </source>
</evidence>
<reference evidence="3 4" key="1">
    <citation type="submission" date="2019-06" db="EMBL/GenBank/DDBJ databases">
        <authorList>
            <consortium name="NARMS: The National Antimicrobial Resistance Monitoring System"/>
        </authorList>
    </citation>
    <scope>NUCLEOTIDE SEQUENCE [LARGE SCALE GENOMIC DNA]</scope>
    <source>
        <strain evidence="3 4">FSIS11921886</strain>
    </source>
</reference>
<keyword evidence="3" id="KW-0378">Hydrolase</keyword>
<accession>A0A8S7CVS4</accession>
<sequence>MNKRALLLHKLDNCVVALEDIQQGDRVHYDGGEFVAQSYVALGHKLAIETLCQGDKVRKYGAGIGSASQAIPIGEHIHSHNLNSDYIAVFHHDNAGYEPAGEA</sequence>
<dbReference type="EMBL" id="AASDFP010000094">
    <property type="protein sequence ID" value="EFB2195232.1"/>
    <property type="molecule type" value="Genomic_DNA"/>
</dbReference>
<gene>
    <name evidence="3" type="ORF">FIJ20_24225</name>
</gene>
<evidence type="ECO:0000313" key="3">
    <source>
        <dbReference type="EMBL" id="EFB2195232.1"/>
    </source>
</evidence>
<evidence type="ECO:0000256" key="1">
    <source>
        <dbReference type="ARBA" id="ARBA00023239"/>
    </source>
</evidence>
<dbReference type="GO" id="GO:0016787">
    <property type="term" value="F:hydrolase activity"/>
    <property type="evidence" value="ECO:0007669"/>
    <property type="project" value="UniProtKB-KW"/>
</dbReference>
<protein>
    <submittedName>
        <fullName evidence="3">Hydrolase</fullName>
    </submittedName>
</protein>
<dbReference type="InterPro" id="IPR044144">
    <property type="entry name" value="SAF_UxaA/GarD"/>
</dbReference>